<evidence type="ECO:0000313" key="7">
    <source>
        <dbReference type="EMBL" id="SEB94092.1"/>
    </source>
</evidence>
<dbReference type="PROSITE" id="PS50931">
    <property type="entry name" value="HTH_LYSR"/>
    <property type="match status" value="1"/>
</dbReference>
<proteinExistence type="inferred from homology"/>
<feature type="domain" description="HTH lysR-type" evidence="6">
    <location>
        <begin position="1"/>
        <end position="58"/>
    </location>
</feature>
<evidence type="ECO:0000256" key="5">
    <source>
        <dbReference type="ARBA" id="ARBA00023163"/>
    </source>
</evidence>
<dbReference type="PRINTS" id="PR00039">
    <property type="entry name" value="HTHLYSR"/>
</dbReference>
<dbReference type="GO" id="GO:0003700">
    <property type="term" value="F:DNA-binding transcription factor activity"/>
    <property type="evidence" value="ECO:0007669"/>
    <property type="project" value="InterPro"/>
</dbReference>
<dbReference type="Gene3D" id="1.10.10.10">
    <property type="entry name" value="Winged helix-like DNA-binding domain superfamily/Winged helix DNA-binding domain"/>
    <property type="match status" value="1"/>
</dbReference>
<evidence type="ECO:0000313" key="8">
    <source>
        <dbReference type="Proteomes" id="UP000183208"/>
    </source>
</evidence>
<organism evidence="7 8">
    <name type="scientific">Bradyrhizobium lablabi</name>
    <dbReference type="NCBI Taxonomy" id="722472"/>
    <lineage>
        <taxon>Bacteria</taxon>
        <taxon>Pseudomonadati</taxon>
        <taxon>Pseudomonadota</taxon>
        <taxon>Alphaproteobacteria</taxon>
        <taxon>Hyphomicrobiales</taxon>
        <taxon>Nitrobacteraceae</taxon>
        <taxon>Bradyrhizobium</taxon>
    </lineage>
</organism>
<reference evidence="7 8" key="1">
    <citation type="submission" date="2016-10" db="EMBL/GenBank/DDBJ databases">
        <authorList>
            <person name="de Groot N.N."/>
        </authorList>
    </citation>
    <scope>NUCLEOTIDE SEQUENCE [LARGE SCALE GENOMIC DNA]</scope>
    <source>
        <strain evidence="7 8">GAS522</strain>
    </source>
</reference>
<evidence type="ECO:0000256" key="1">
    <source>
        <dbReference type="ARBA" id="ARBA00003502"/>
    </source>
</evidence>
<gene>
    <name evidence="7" type="ORF">SAMN05444171_0282</name>
</gene>
<dbReference type="Proteomes" id="UP000183208">
    <property type="component" value="Unassembled WGS sequence"/>
</dbReference>
<keyword evidence="4" id="KW-0238">DNA-binding</keyword>
<dbReference type="InterPro" id="IPR005119">
    <property type="entry name" value="LysR_subst-bd"/>
</dbReference>
<evidence type="ECO:0000256" key="3">
    <source>
        <dbReference type="ARBA" id="ARBA00023015"/>
    </source>
</evidence>
<dbReference type="PANTHER" id="PTHR30126">
    <property type="entry name" value="HTH-TYPE TRANSCRIPTIONAL REGULATOR"/>
    <property type="match status" value="1"/>
</dbReference>
<evidence type="ECO:0000256" key="4">
    <source>
        <dbReference type="ARBA" id="ARBA00023125"/>
    </source>
</evidence>
<dbReference type="FunFam" id="1.10.10.10:FF:000001">
    <property type="entry name" value="LysR family transcriptional regulator"/>
    <property type="match status" value="1"/>
</dbReference>
<dbReference type="AlphaFoldDB" id="A0A1M7KGI2"/>
<name>A0A1M7KGI2_9BRAD</name>
<dbReference type="SUPFAM" id="SSF53850">
    <property type="entry name" value="Periplasmic binding protein-like II"/>
    <property type="match status" value="1"/>
</dbReference>
<dbReference type="InterPro" id="IPR000847">
    <property type="entry name" value="LysR_HTH_N"/>
</dbReference>
<dbReference type="GO" id="GO:0000976">
    <property type="term" value="F:transcription cis-regulatory region binding"/>
    <property type="evidence" value="ECO:0007669"/>
    <property type="project" value="TreeGrafter"/>
</dbReference>
<accession>A0A1M7KGI2</accession>
<dbReference type="InterPro" id="IPR036388">
    <property type="entry name" value="WH-like_DNA-bd_sf"/>
</dbReference>
<sequence length="304" mass="33285">MNQKQLDYFIRIAELGSFRRASEALRIAQPALTRQIQRLEQDLGVQLFFRGGRGIILTNAGELLLERAQFIQRQTEQAMADVRSEGSVPRGSVSLGVPGSIANVLFKPLVETYLRLYPGVRLRLYDGVAHLRDQLLSGVLDLAILPTGRVLTEAGIGSVTLVREQVYLAGPPGEFAVGSNCMLADVVRLPLVAAGGASSMTARLEASALSVGQELEFRVETENLPVLKELIRAGIGYSVLPYCAVCGDDERGYLSLCRVEDCSLDRVLGWRTDRPLTPAVRAMVTLIREQVEKLKQQGAFGRCD</sequence>
<dbReference type="InterPro" id="IPR036390">
    <property type="entry name" value="WH_DNA-bd_sf"/>
</dbReference>
<dbReference type="SUPFAM" id="SSF46785">
    <property type="entry name" value="Winged helix' DNA-binding domain"/>
    <property type="match status" value="1"/>
</dbReference>
<dbReference type="RefSeq" id="WP_074814628.1">
    <property type="nucleotide sequence ID" value="NZ_FNTI01000001.1"/>
</dbReference>
<keyword evidence="3" id="KW-0805">Transcription regulation</keyword>
<evidence type="ECO:0000259" key="6">
    <source>
        <dbReference type="PROSITE" id="PS50931"/>
    </source>
</evidence>
<dbReference type="EMBL" id="FNTI01000001">
    <property type="protein sequence ID" value="SEB94092.1"/>
    <property type="molecule type" value="Genomic_DNA"/>
</dbReference>
<dbReference type="Pfam" id="PF00126">
    <property type="entry name" value="HTH_1"/>
    <property type="match status" value="1"/>
</dbReference>
<comment type="similarity">
    <text evidence="2">Belongs to the LysR transcriptional regulatory family.</text>
</comment>
<dbReference type="PANTHER" id="PTHR30126:SF40">
    <property type="entry name" value="HTH-TYPE TRANSCRIPTIONAL REGULATOR GLTR"/>
    <property type="match status" value="1"/>
</dbReference>
<keyword evidence="5" id="KW-0804">Transcription</keyword>
<protein>
    <submittedName>
        <fullName evidence="7">LysR family transcriptional regulator, nitrogen assimilation regulatory protein</fullName>
    </submittedName>
</protein>
<dbReference type="Pfam" id="PF03466">
    <property type="entry name" value="LysR_substrate"/>
    <property type="match status" value="1"/>
</dbReference>
<comment type="function">
    <text evidence="1">NodD regulates the expression of the nodABCFE genes which encode other nodulation proteins. NodD is also a negative regulator of its own expression. Binds flavonoids as inducers.</text>
</comment>
<dbReference type="Gene3D" id="3.40.190.290">
    <property type="match status" value="1"/>
</dbReference>
<evidence type="ECO:0000256" key="2">
    <source>
        <dbReference type="ARBA" id="ARBA00009437"/>
    </source>
</evidence>